<proteinExistence type="predicted"/>
<dbReference type="RefSeq" id="WP_253237904.1">
    <property type="nucleotide sequence ID" value="NZ_JAMYJR010000013.1"/>
</dbReference>
<dbReference type="InterPro" id="IPR035897">
    <property type="entry name" value="Toll_tir_struct_dom_sf"/>
</dbReference>
<dbReference type="Gene3D" id="3.40.50.10140">
    <property type="entry name" value="Toll/interleukin-1 receptor homology (TIR) domain"/>
    <property type="match status" value="1"/>
</dbReference>
<evidence type="ECO:0008006" key="3">
    <source>
        <dbReference type="Google" id="ProtNLM"/>
    </source>
</evidence>
<name>A0ABT1DLW5_9ACTN</name>
<dbReference type="EMBL" id="JAMYJR010000013">
    <property type="protein sequence ID" value="MCO8271785.1"/>
    <property type="molecule type" value="Genomic_DNA"/>
</dbReference>
<comment type="caution">
    <text evidence="1">The sequence shown here is derived from an EMBL/GenBank/DDBJ whole genome shotgun (WGS) entry which is preliminary data.</text>
</comment>
<evidence type="ECO:0000313" key="1">
    <source>
        <dbReference type="EMBL" id="MCO8271785.1"/>
    </source>
</evidence>
<keyword evidence="2" id="KW-1185">Reference proteome</keyword>
<organism evidence="1 2">
    <name type="scientific">Paractinoplanes aksuensis</name>
    <dbReference type="NCBI Taxonomy" id="2939490"/>
    <lineage>
        <taxon>Bacteria</taxon>
        <taxon>Bacillati</taxon>
        <taxon>Actinomycetota</taxon>
        <taxon>Actinomycetes</taxon>
        <taxon>Micromonosporales</taxon>
        <taxon>Micromonosporaceae</taxon>
        <taxon>Paractinoplanes</taxon>
    </lineage>
</organism>
<gene>
    <name evidence="1" type="ORF">M1L60_14400</name>
</gene>
<dbReference type="Proteomes" id="UP001523369">
    <property type="component" value="Unassembled WGS sequence"/>
</dbReference>
<protein>
    <recommendedName>
        <fullName evidence="3">TIR domain-containing protein</fullName>
    </recommendedName>
</protein>
<evidence type="ECO:0000313" key="2">
    <source>
        <dbReference type="Proteomes" id="UP001523369"/>
    </source>
</evidence>
<sequence>MKLFLSWSKSRSNQIAVLLREWIPSVIQRVEPWMSSEDIDKGQRWGIELSEMLASTSHGLLCVTAENVREPWLSFEAGALAKSVSIARVRPVLFDLSPSDVTGPLAQFQATSLTDKDDVYRLMASLNSGTEKPMADPLLRKSFERAWSELDAAVRGMLHESAEDIVGPLRRPDEKIDEILDLVRDIERRHRSAGWRPATTEPGNIVVDFSEINHRLGAMTYDVQDFNYVSDFLNHLFFNIKDFVPAFTFGTVWQLKDVKRDLVLRSLETGWSKGLDRKIDKRFLVDAGLRPGMILAAQRMDTAGED</sequence>
<reference evidence="1 2" key="1">
    <citation type="submission" date="2022-06" db="EMBL/GenBank/DDBJ databases">
        <title>New Species of the Genus Actinoplanes, ActinopZanes ferrugineus.</title>
        <authorList>
            <person name="Ding P."/>
        </authorList>
    </citation>
    <scope>NUCLEOTIDE SEQUENCE [LARGE SCALE GENOMIC DNA]</scope>
    <source>
        <strain evidence="1 2">TRM88003</strain>
    </source>
</reference>
<accession>A0ABT1DLW5</accession>